<protein>
    <recommendedName>
        <fullName evidence="4">Protein WVD2-like 7</fullName>
    </recommendedName>
</protein>
<dbReference type="EMBL" id="JBCGBO010000007">
    <property type="protein sequence ID" value="KAK9188998.1"/>
    <property type="molecule type" value="Genomic_DNA"/>
</dbReference>
<feature type="region of interest" description="Disordered" evidence="1">
    <location>
        <begin position="211"/>
        <end position="342"/>
    </location>
</feature>
<reference evidence="2 3" key="1">
    <citation type="submission" date="2024-05" db="EMBL/GenBank/DDBJ databases">
        <title>Haplotype-resolved chromosome-level genome assembly of Huyou (Citrus changshanensis).</title>
        <authorList>
            <person name="Miao C."/>
            <person name="Chen W."/>
            <person name="Wu Y."/>
            <person name="Wang L."/>
            <person name="Zhao S."/>
            <person name="Grierson D."/>
            <person name="Xu C."/>
            <person name="Chen K."/>
        </authorList>
    </citation>
    <scope>NUCLEOTIDE SEQUENCE [LARGE SCALE GENOMIC DNA]</scope>
    <source>
        <strain evidence="2">01-14</strain>
        <tissue evidence="2">Leaf</tissue>
    </source>
</reference>
<feature type="compositionally biased region" description="Low complexity" evidence="1">
    <location>
        <begin position="277"/>
        <end position="298"/>
    </location>
</feature>
<feature type="compositionally biased region" description="Basic and acidic residues" evidence="1">
    <location>
        <begin position="169"/>
        <end position="178"/>
    </location>
</feature>
<evidence type="ECO:0000256" key="1">
    <source>
        <dbReference type="SAM" id="MobiDB-lite"/>
    </source>
</evidence>
<proteinExistence type="predicted"/>
<organism evidence="2 3">
    <name type="scientific">Citrus x changshan-huyou</name>
    <dbReference type="NCBI Taxonomy" id="2935761"/>
    <lineage>
        <taxon>Eukaryota</taxon>
        <taxon>Viridiplantae</taxon>
        <taxon>Streptophyta</taxon>
        <taxon>Embryophyta</taxon>
        <taxon>Tracheophyta</taxon>
        <taxon>Spermatophyta</taxon>
        <taxon>Magnoliopsida</taxon>
        <taxon>eudicotyledons</taxon>
        <taxon>Gunneridae</taxon>
        <taxon>Pentapetalae</taxon>
        <taxon>rosids</taxon>
        <taxon>malvids</taxon>
        <taxon>Sapindales</taxon>
        <taxon>Rutaceae</taxon>
        <taxon>Aurantioideae</taxon>
        <taxon>Citrus</taxon>
    </lineage>
</organism>
<evidence type="ECO:0000313" key="2">
    <source>
        <dbReference type="EMBL" id="KAK9188998.1"/>
    </source>
</evidence>
<feature type="region of interest" description="Disordered" evidence="1">
    <location>
        <begin position="161"/>
        <end position="188"/>
    </location>
</feature>
<evidence type="ECO:0008006" key="4">
    <source>
        <dbReference type="Google" id="ProtNLM"/>
    </source>
</evidence>
<feature type="region of interest" description="Disordered" evidence="1">
    <location>
        <begin position="370"/>
        <end position="460"/>
    </location>
</feature>
<dbReference type="Proteomes" id="UP001428341">
    <property type="component" value="Unassembled WGS sequence"/>
</dbReference>
<feature type="compositionally biased region" description="Basic and acidic residues" evidence="1">
    <location>
        <begin position="211"/>
        <end position="233"/>
    </location>
</feature>
<comment type="caution">
    <text evidence="2">The sequence shown here is derived from an EMBL/GenBank/DDBJ whole genome shotgun (WGS) entry which is preliminary data.</text>
</comment>
<dbReference type="PANTHER" id="PTHR47286:SF2">
    <property type="entry name" value="F3I6.9 PROTEIN"/>
    <property type="match status" value="1"/>
</dbReference>
<feature type="compositionally biased region" description="Basic and acidic residues" evidence="1">
    <location>
        <begin position="428"/>
        <end position="446"/>
    </location>
</feature>
<sequence>MGESILDASPSSLNLEDKMGKAVPSNPVLEVSVSFGRFENDSLSWEKWSSFSPNKYLEEVEKCATPGSVAKKAAYFEAHYKKIAARKSELLDQEKQMDNDSSRLDNQTCGDLMADNCKNKSESDISDHQRSDDIVYPETSLVNEVRGMPVDQPGGDAAIKVECQSSPVERVKEEKSRLESPTSNKPEEAVVVTVKEDVEISSMRMVIVKELQEKEMEPATNVKEENVKLDHPKNSHKIAPVNKEKNISKINKKPASPAAKSSPITKASRIAKSPHLSTPKVSKPTPTSTLSSSRSSTKIGNGSSLPRSKNLSAGESKKVAPKSLHMSLSLGPSSSDPVSLTTTRKSLIMEKMGDKDIVKRAFKTFQNNYNQLKSSKEERSPAPKQVTAKGAEPRVPSLTPRKENAGSFKAAGVEKKSAKAAPSSLSLKIDERAEKRREENKEVDIKKVRHNSSSKARSAPSLYPGQKILKGCLNKVCHVILSLHMLANYPNEYPHSKGQTDYFIDITWCQCEITWLSQPGATKEADQGYILLLVESSEISSQRCLVVQQK</sequence>
<dbReference type="PANTHER" id="PTHR47286">
    <property type="entry name" value="F3I6.9 PROTEIN"/>
    <property type="match status" value="1"/>
</dbReference>
<accession>A0AAP0LXS9</accession>
<feature type="compositionally biased region" description="Polar residues" evidence="1">
    <location>
        <begin position="299"/>
        <end position="313"/>
    </location>
</feature>
<feature type="compositionally biased region" description="Low complexity" evidence="1">
    <location>
        <begin position="253"/>
        <end position="263"/>
    </location>
</feature>
<keyword evidence="3" id="KW-1185">Reference proteome</keyword>
<gene>
    <name evidence="2" type="ORF">WN944_020403</name>
</gene>
<name>A0AAP0LXS9_9ROSI</name>
<feature type="compositionally biased region" description="Polar residues" evidence="1">
    <location>
        <begin position="330"/>
        <end position="342"/>
    </location>
</feature>
<dbReference type="AlphaFoldDB" id="A0AAP0LXS9"/>
<evidence type="ECO:0000313" key="3">
    <source>
        <dbReference type="Proteomes" id="UP001428341"/>
    </source>
</evidence>